<feature type="compositionally biased region" description="Low complexity" evidence="1">
    <location>
        <begin position="114"/>
        <end position="144"/>
    </location>
</feature>
<name>A0A4Y7SCA0_COPMI</name>
<feature type="compositionally biased region" description="Polar residues" evidence="1">
    <location>
        <begin position="146"/>
        <end position="156"/>
    </location>
</feature>
<feature type="compositionally biased region" description="Low complexity" evidence="1">
    <location>
        <begin position="202"/>
        <end position="212"/>
    </location>
</feature>
<organism evidence="3 4">
    <name type="scientific">Coprinellus micaceus</name>
    <name type="common">Glistening ink-cap mushroom</name>
    <name type="synonym">Coprinus micaceus</name>
    <dbReference type="NCBI Taxonomy" id="71717"/>
    <lineage>
        <taxon>Eukaryota</taxon>
        <taxon>Fungi</taxon>
        <taxon>Dikarya</taxon>
        <taxon>Basidiomycota</taxon>
        <taxon>Agaricomycotina</taxon>
        <taxon>Agaricomycetes</taxon>
        <taxon>Agaricomycetidae</taxon>
        <taxon>Agaricales</taxon>
        <taxon>Agaricineae</taxon>
        <taxon>Psathyrellaceae</taxon>
        <taxon>Coprinellus</taxon>
    </lineage>
</organism>
<dbReference type="PANTHER" id="PTHR37543">
    <property type="entry name" value="CCCH ZINC FINGER DNA BINDING PROTEIN (AFU_ORTHOLOGUE AFUA_5G12760)"/>
    <property type="match status" value="1"/>
</dbReference>
<dbReference type="STRING" id="71717.A0A4Y7SCA0"/>
<evidence type="ECO:0000256" key="1">
    <source>
        <dbReference type="SAM" id="MobiDB-lite"/>
    </source>
</evidence>
<keyword evidence="4" id="KW-1185">Reference proteome</keyword>
<feature type="region of interest" description="Disordered" evidence="1">
    <location>
        <begin position="102"/>
        <end position="187"/>
    </location>
</feature>
<comment type="caution">
    <text evidence="3">The sequence shown here is derived from an EMBL/GenBank/DDBJ whole genome shotgun (WGS) entry which is preliminary data.</text>
</comment>
<evidence type="ECO:0000259" key="2">
    <source>
        <dbReference type="Pfam" id="PF25540"/>
    </source>
</evidence>
<evidence type="ECO:0000313" key="4">
    <source>
        <dbReference type="Proteomes" id="UP000298030"/>
    </source>
</evidence>
<dbReference type="Pfam" id="PF25540">
    <property type="entry name" value="DUF7923"/>
    <property type="match status" value="1"/>
</dbReference>
<feature type="domain" description="DUF7923" evidence="2">
    <location>
        <begin position="1"/>
        <end position="98"/>
    </location>
</feature>
<feature type="compositionally biased region" description="Polar residues" evidence="1">
    <location>
        <begin position="164"/>
        <end position="181"/>
    </location>
</feature>
<proteinExistence type="predicted"/>
<dbReference type="InterPro" id="IPR057683">
    <property type="entry name" value="DUF7923"/>
</dbReference>
<gene>
    <name evidence="3" type="ORF">FA13DRAFT_376951</name>
</gene>
<accession>A0A4Y7SCA0</accession>
<protein>
    <recommendedName>
        <fullName evidence="2">DUF7923 domain-containing protein</fullName>
    </recommendedName>
</protein>
<evidence type="ECO:0000313" key="3">
    <source>
        <dbReference type="EMBL" id="TEB19349.1"/>
    </source>
</evidence>
<dbReference type="PANTHER" id="PTHR37543:SF1">
    <property type="entry name" value="CCCH ZINC FINGER DNA BINDING PROTEIN (AFU_ORTHOLOGUE AFUA_5G12760)"/>
    <property type="match status" value="1"/>
</dbReference>
<dbReference type="EMBL" id="QPFP01000195">
    <property type="protein sequence ID" value="TEB19349.1"/>
    <property type="molecule type" value="Genomic_DNA"/>
</dbReference>
<dbReference type="Proteomes" id="UP000298030">
    <property type="component" value="Unassembled WGS sequence"/>
</dbReference>
<reference evidence="3 4" key="1">
    <citation type="journal article" date="2019" name="Nat. Ecol. Evol.">
        <title>Megaphylogeny resolves global patterns of mushroom evolution.</title>
        <authorList>
            <person name="Varga T."/>
            <person name="Krizsan K."/>
            <person name="Foldi C."/>
            <person name="Dima B."/>
            <person name="Sanchez-Garcia M."/>
            <person name="Sanchez-Ramirez S."/>
            <person name="Szollosi G.J."/>
            <person name="Szarkandi J.G."/>
            <person name="Papp V."/>
            <person name="Albert L."/>
            <person name="Andreopoulos W."/>
            <person name="Angelini C."/>
            <person name="Antonin V."/>
            <person name="Barry K.W."/>
            <person name="Bougher N.L."/>
            <person name="Buchanan P."/>
            <person name="Buyck B."/>
            <person name="Bense V."/>
            <person name="Catcheside P."/>
            <person name="Chovatia M."/>
            <person name="Cooper J."/>
            <person name="Damon W."/>
            <person name="Desjardin D."/>
            <person name="Finy P."/>
            <person name="Geml J."/>
            <person name="Haridas S."/>
            <person name="Hughes K."/>
            <person name="Justo A."/>
            <person name="Karasinski D."/>
            <person name="Kautmanova I."/>
            <person name="Kiss B."/>
            <person name="Kocsube S."/>
            <person name="Kotiranta H."/>
            <person name="LaButti K.M."/>
            <person name="Lechner B.E."/>
            <person name="Liimatainen K."/>
            <person name="Lipzen A."/>
            <person name="Lukacs Z."/>
            <person name="Mihaltcheva S."/>
            <person name="Morgado L.N."/>
            <person name="Niskanen T."/>
            <person name="Noordeloos M.E."/>
            <person name="Ohm R.A."/>
            <person name="Ortiz-Santana B."/>
            <person name="Ovrebo C."/>
            <person name="Racz N."/>
            <person name="Riley R."/>
            <person name="Savchenko A."/>
            <person name="Shiryaev A."/>
            <person name="Soop K."/>
            <person name="Spirin V."/>
            <person name="Szebenyi C."/>
            <person name="Tomsovsky M."/>
            <person name="Tulloss R.E."/>
            <person name="Uehling J."/>
            <person name="Grigoriev I.V."/>
            <person name="Vagvolgyi C."/>
            <person name="Papp T."/>
            <person name="Martin F.M."/>
            <person name="Miettinen O."/>
            <person name="Hibbett D.S."/>
            <person name="Nagy L.G."/>
        </authorList>
    </citation>
    <scope>NUCLEOTIDE SEQUENCE [LARGE SCALE GENOMIC DNA]</scope>
    <source>
        <strain evidence="3 4">FP101781</strain>
    </source>
</reference>
<sequence length="221" mass="23866">MEGFVHGFHHHGLAFVCDIGHGKEGADLKLHALFDANIKLPTTETIYIGFSDDGGYATKLRNVLLPQQTRRIQLIKGYKDSNHTMQENYPSHEIEGLFMEERMDRPSGPGKRQSVSSFSSDRSDASSFRTPSSSRSATPSTLLTDTRPTTPATSDASPWDDGAQYSSFPPLSTVVKASQSPAIRGGAALGDSRRTLEEATHLHAPTPALAAPGWSTGKPDS</sequence>
<dbReference type="AlphaFoldDB" id="A0A4Y7SCA0"/>
<feature type="region of interest" description="Disordered" evidence="1">
    <location>
        <begin position="200"/>
        <end position="221"/>
    </location>
</feature>